<dbReference type="PANTHER" id="PTHR20953">
    <property type="entry name" value="KINASE-RELATED"/>
    <property type="match status" value="1"/>
</dbReference>
<reference evidence="2" key="1">
    <citation type="journal article" date="2018" name="Adv. Bot. Res.">
        <title>Evolution of the Plastid Genomes in Diatoms.</title>
        <authorList>
            <person name="Yu M."/>
            <person name="Ashworth M.P."/>
            <person name="Hajrah N.H."/>
            <person name="Khiyami M.A."/>
            <person name="Sabir M.J."/>
            <person name="Alhebshi A.M."/>
            <person name="Al-Malki A.L."/>
            <person name="Sabir J.S.M."/>
            <person name="Theriot E.C."/>
            <person name="Jansen R.K."/>
        </authorList>
    </citation>
    <scope>NUCLEOTIDE SEQUENCE</scope>
</reference>
<geneLocation type="chloroplast" evidence="2"/>
<keyword evidence="2" id="KW-0150">Chloroplast</keyword>
<protein>
    <recommendedName>
        <fullName evidence="1">Phosphotyrosine protein phosphatase domain-containing protein</fullName>
    </recommendedName>
</protein>
<proteinExistence type="predicted"/>
<dbReference type="PANTHER" id="PTHR20953:SF3">
    <property type="entry name" value="P-LOOP CONTAINING NUCLEOSIDE TRIPHOSPHATE HYDROLASES SUPERFAMILY PROTEIN"/>
    <property type="match status" value="1"/>
</dbReference>
<evidence type="ECO:0000313" key="2">
    <source>
        <dbReference type="EMBL" id="AWT40535.1"/>
    </source>
</evidence>
<organism evidence="2">
    <name type="scientific">Acanthoceras zachariasii</name>
    <dbReference type="NCBI Taxonomy" id="451788"/>
    <lineage>
        <taxon>Eukaryota</taxon>
        <taxon>Sar</taxon>
        <taxon>Stramenopiles</taxon>
        <taxon>Ochrophyta</taxon>
        <taxon>Bacillariophyta</taxon>
        <taxon>Coscinodiscophyceae</taxon>
        <taxon>Chaetocerotophycidae</taxon>
        <taxon>Chaetocerotales</taxon>
        <taxon>Acanthocerataceae</taxon>
        <taxon>Acanthoceras</taxon>
    </lineage>
</organism>
<name>A0A2U9NU65_9STRA</name>
<dbReference type="EMBL" id="MG755808">
    <property type="protein sequence ID" value="AWT40535.1"/>
    <property type="molecule type" value="Genomic_DNA"/>
</dbReference>
<dbReference type="RefSeq" id="YP_009497822.1">
    <property type="nucleotide sequence ID" value="NC_038009.1"/>
</dbReference>
<evidence type="ECO:0000259" key="1">
    <source>
        <dbReference type="Pfam" id="PF25516"/>
    </source>
</evidence>
<keyword evidence="2" id="KW-0934">Plastid</keyword>
<dbReference type="AlphaFoldDB" id="A0A2U9NU65"/>
<dbReference type="InterPro" id="IPR058670">
    <property type="entry name" value="PTPase_dom"/>
</dbReference>
<dbReference type="GeneID" id="36960511"/>
<gene>
    <name evidence="2" type="primary">ycf45</name>
</gene>
<sequence length="213" mass="24531">MKNPPLADLIGGIQYVTLSDDEAKRRGTQKSILERKAYPAFQIAIEINEQNLWTIHENVKDSIDLLLRGNFAITQIRQLTRSEKTIIKYKTLPTNKLAKNSTIPQKPISSIRKSWVNINIENDIHSINLKQKKLVIYSYSLSYNLLKEVIARLEVDIILTKEIKKASLIIGLKKHLQQNKKLQKLAKQKNIPIYGVNRSSIYQVAKLIQFIML</sequence>
<dbReference type="Pfam" id="PF25516">
    <property type="entry name" value="PTPase"/>
    <property type="match status" value="1"/>
</dbReference>
<accession>A0A2U9NU65</accession>
<feature type="domain" description="Phosphotyrosine protein phosphatase" evidence="1">
    <location>
        <begin position="135"/>
        <end position="209"/>
    </location>
</feature>